<protein>
    <submittedName>
        <fullName evidence="1">Uncharacterized protein</fullName>
    </submittedName>
</protein>
<sequence>MLTREQQVFAGAWYNMTYAYSLDSHRVRVMNGVNILEELIRLNALAHASKEDRWIVAREAIQILKEEAVLKRDTFAASVERVCAEIDKSYGNAPDKSSGEWSVLLDSYLREHMHLLERCYLGETIEAIHAAVTAPDARPEPERFDEIRSLTGSLLSFLIARGRSLEGLFQLYSHVLVPIRKLVKPYHFVQRFDLLRKLVTNENQEWDVWFAVDGFTDAATFPNQIGSIKFHQATPAAIAKLDGSMRPHGRRLFANDSVEAIDARSAGQLVHERISRVLDLERVRNFR</sequence>
<evidence type="ECO:0000313" key="1">
    <source>
        <dbReference type="EMBL" id="KVG70789.1"/>
    </source>
</evidence>
<gene>
    <name evidence="1" type="ORF">WJ33_21395</name>
</gene>
<dbReference type="RefSeq" id="WP_059750505.1">
    <property type="nucleotide sequence ID" value="NZ_LOXM01000084.1"/>
</dbReference>
<accession>A0A124RCG6</accession>
<comment type="caution">
    <text evidence="1">The sequence shown here is derived from an EMBL/GenBank/DDBJ whole genome shotgun (WGS) entry which is preliminary data.</text>
</comment>
<dbReference type="OrthoDB" id="6626310at2"/>
<dbReference type="EMBL" id="LOXM01000084">
    <property type="protein sequence ID" value="KVG70789.1"/>
    <property type="molecule type" value="Genomic_DNA"/>
</dbReference>
<organism evidence="1 2">
    <name type="scientific">Burkholderia ubonensis</name>
    <dbReference type="NCBI Taxonomy" id="101571"/>
    <lineage>
        <taxon>Bacteria</taxon>
        <taxon>Pseudomonadati</taxon>
        <taxon>Pseudomonadota</taxon>
        <taxon>Betaproteobacteria</taxon>
        <taxon>Burkholderiales</taxon>
        <taxon>Burkholderiaceae</taxon>
        <taxon>Burkholderia</taxon>
        <taxon>Burkholderia cepacia complex</taxon>
    </lineage>
</organism>
<proteinExistence type="predicted"/>
<dbReference type="AlphaFoldDB" id="A0A124RCG6"/>
<evidence type="ECO:0000313" key="2">
    <source>
        <dbReference type="Proteomes" id="UP000064029"/>
    </source>
</evidence>
<dbReference type="Proteomes" id="UP000064029">
    <property type="component" value="Unassembled WGS sequence"/>
</dbReference>
<name>A0A124RCG6_9BURK</name>
<reference evidence="1 2" key="1">
    <citation type="submission" date="2015-11" db="EMBL/GenBank/DDBJ databases">
        <title>Expanding the genomic diversity of Burkholderia species for the development of highly accurate diagnostics.</title>
        <authorList>
            <person name="Sahl J."/>
            <person name="Keim P."/>
            <person name="Wagner D."/>
        </authorList>
    </citation>
    <scope>NUCLEOTIDE SEQUENCE [LARGE SCALE GENOMIC DNA]</scope>
    <source>
        <strain evidence="1 2">MSMB2036</strain>
    </source>
</reference>